<evidence type="ECO:0000313" key="2">
    <source>
        <dbReference type="Proteomes" id="UP000308092"/>
    </source>
</evidence>
<dbReference type="VEuPathDB" id="FungiDB:EYZ11_011189"/>
<organism evidence="1 2">
    <name type="scientific">Aspergillus tanneri</name>
    <dbReference type="NCBI Taxonomy" id="1220188"/>
    <lineage>
        <taxon>Eukaryota</taxon>
        <taxon>Fungi</taxon>
        <taxon>Dikarya</taxon>
        <taxon>Ascomycota</taxon>
        <taxon>Pezizomycotina</taxon>
        <taxon>Eurotiomycetes</taxon>
        <taxon>Eurotiomycetidae</taxon>
        <taxon>Eurotiales</taxon>
        <taxon>Aspergillaceae</taxon>
        <taxon>Aspergillus</taxon>
        <taxon>Aspergillus subgen. Circumdati</taxon>
    </lineage>
</organism>
<comment type="caution">
    <text evidence="1">The sequence shown here is derived from an EMBL/GenBank/DDBJ whole genome shotgun (WGS) entry which is preliminary data.</text>
</comment>
<gene>
    <name evidence="1" type="ORF">EYZ11_011189</name>
</gene>
<reference evidence="1 2" key="1">
    <citation type="submission" date="2019-03" db="EMBL/GenBank/DDBJ databases">
        <title>The genome sequence of a newly discovered highly antifungal drug resistant Aspergillus species, Aspergillus tanneri NIH 1004.</title>
        <authorList>
            <person name="Mounaud S."/>
            <person name="Singh I."/>
            <person name="Joardar V."/>
            <person name="Pakala S."/>
            <person name="Pakala S."/>
            <person name="Venepally P."/>
            <person name="Hoover J."/>
            <person name="Nierman W."/>
            <person name="Chung J."/>
            <person name="Losada L."/>
        </authorList>
    </citation>
    <scope>NUCLEOTIDE SEQUENCE [LARGE SCALE GENOMIC DNA]</scope>
    <source>
        <strain evidence="1 2">NIH1004</strain>
    </source>
</reference>
<evidence type="ECO:0000313" key="1">
    <source>
        <dbReference type="EMBL" id="THC89365.1"/>
    </source>
</evidence>
<name>A0A4S3J3S2_9EURO</name>
<keyword evidence="2" id="KW-1185">Reference proteome</keyword>
<proteinExistence type="predicted"/>
<dbReference type="AlphaFoldDB" id="A0A4S3J3S2"/>
<dbReference type="Proteomes" id="UP000308092">
    <property type="component" value="Unassembled WGS sequence"/>
</dbReference>
<sequence>MWCFLVTAISKTAIVEPLGTLRSSAYRSRGFILGINSRTRARLNGSRATNNANKSVIVEFGLFPSDKIVTELWDPNSPLSKQEQKKALVEKWILPVIHCVVNCQLSCTLFIRTWFGQKDDTAGKKAADAAYRRFLIHAIQEGNPDYDSYGVDPEFIIHSEDELCSAS</sequence>
<protein>
    <submittedName>
        <fullName evidence="1">Uncharacterized protein</fullName>
    </submittedName>
</protein>
<accession>A0A4S3J3S2</accession>
<dbReference type="EMBL" id="SOSA01000667">
    <property type="protein sequence ID" value="THC89365.1"/>
    <property type="molecule type" value="Genomic_DNA"/>
</dbReference>